<gene>
    <name evidence="4" type="ORF">CcCBS67573_g03275</name>
</gene>
<evidence type="ECO:0008006" key="6">
    <source>
        <dbReference type="Google" id="ProtNLM"/>
    </source>
</evidence>
<dbReference type="PANTHER" id="PTHR15114">
    <property type="entry name" value="REPLICATION PROTEIN A3"/>
    <property type="match status" value="1"/>
</dbReference>
<dbReference type="GO" id="GO:0003684">
    <property type="term" value="F:damaged DNA binding"/>
    <property type="evidence" value="ECO:0007669"/>
    <property type="project" value="TreeGrafter"/>
</dbReference>
<keyword evidence="5" id="KW-1185">Reference proteome</keyword>
<dbReference type="Gene3D" id="2.40.50.140">
    <property type="entry name" value="Nucleic acid-binding proteins"/>
    <property type="match status" value="1"/>
</dbReference>
<dbReference type="Pfam" id="PF08661">
    <property type="entry name" value="Rep_fac-A_3"/>
    <property type="match status" value="1"/>
</dbReference>
<accession>A0A507FII9</accession>
<comment type="similarity">
    <text evidence="2">Belongs to the replication factor A protein 3 family.</text>
</comment>
<evidence type="ECO:0000313" key="5">
    <source>
        <dbReference type="Proteomes" id="UP000320333"/>
    </source>
</evidence>
<protein>
    <recommendedName>
        <fullName evidence="6">Replication factor A protein 3</fullName>
    </recommendedName>
</protein>
<dbReference type="EMBL" id="QEAP01000080">
    <property type="protein sequence ID" value="TPX75455.1"/>
    <property type="molecule type" value="Genomic_DNA"/>
</dbReference>
<evidence type="ECO:0000313" key="4">
    <source>
        <dbReference type="EMBL" id="TPX75455.1"/>
    </source>
</evidence>
<dbReference type="PANTHER" id="PTHR15114:SF1">
    <property type="entry name" value="REPLICATION PROTEIN A 14 KDA SUBUNIT"/>
    <property type="match status" value="1"/>
</dbReference>
<dbReference type="InterPro" id="IPR012340">
    <property type="entry name" value="NA-bd_OB-fold"/>
</dbReference>
<comment type="subcellular location">
    <subcellularLocation>
        <location evidence="1">Nucleus</location>
    </subcellularLocation>
</comment>
<dbReference type="Proteomes" id="UP000320333">
    <property type="component" value="Unassembled WGS sequence"/>
</dbReference>
<evidence type="ECO:0000256" key="3">
    <source>
        <dbReference type="ARBA" id="ARBA00023242"/>
    </source>
</evidence>
<organism evidence="4 5">
    <name type="scientific">Chytriomyces confervae</name>
    <dbReference type="NCBI Taxonomy" id="246404"/>
    <lineage>
        <taxon>Eukaryota</taxon>
        <taxon>Fungi</taxon>
        <taxon>Fungi incertae sedis</taxon>
        <taxon>Chytridiomycota</taxon>
        <taxon>Chytridiomycota incertae sedis</taxon>
        <taxon>Chytridiomycetes</taxon>
        <taxon>Chytridiales</taxon>
        <taxon>Chytriomycetaceae</taxon>
        <taxon>Chytriomyces</taxon>
    </lineage>
</organism>
<proteinExistence type="inferred from homology"/>
<evidence type="ECO:0000256" key="2">
    <source>
        <dbReference type="ARBA" id="ARBA00009761"/>
    </source>
</evidence>
<dbReference type="GO" id="GO:0035861">
    <property type="term" value="C:site of double-strand break"/>
    <property type="evidence" value="ECO:0007669"/>
    <property type="project" value="TreeGrafter"/>
</dbReference>
<dbReference type="SUPFAM" id="SSF50249">
    <property type="entry name" value="Nucleic acid-binding proteins"/>
    <property type="match status" value="1"/>
</dbReference>
<dbReference type="GO" id="GO:0000724">
    <property type="term" value="P:double-strand break repair via homologous recombination"/>
    <property type="evidence" value="ECO:0007669"/>
    <property type="project" value="TreeGrafter"/>
</dbReference>
<dbReference type="GO" id="GO:0006289">
    <property type="term" value="P:nucleotide-excision repair"/>
    <property type="evidence" value="ECO:0007669"/>
    <property type="project" value="TreeGrafter"/>
</dbReference>
<dbReference type="GO" id="GO:0005662">
    <property type="term" value="C:DNA replication factor A complex"/>
    <property type="evidence" value="ECO:0007669"/>
    <property type="project" value="TreeGrafter"/>
</dbReference>
<evidence type="ECO:0000256" key="1">
    <source>
        <dbReference type="ARBA" id="ARBA00004123"/>
    </source>
</evidence>
<keyword evidence="3" id="KW-0539">Nucleus</keyword>
<dbReference type="GO" id="GO:0006284">
    <property type="term" value="P:base-excision repair"/>
    <property type="evidence" value="ECO:0007669"/>
    <property type="project" value="TreeGrafter"/>
</dbReference>
<dbReference type="InterPro" id="IPR013970">
    <property type="entry name" value="Rfa2"/>
</dbReference>
<comment type="caution">
    <text evidence="4">The sequence shown here is derived from an EMBL/GenBank/DDBJ whole genome shotgun (WGS) entry which is preliminary data.</text>
</comment>
<dbReference type="OrthoDB" id="188186at2759"/>
<dbReference type="STRING" id="246404.A0A507FII9"/>
<sequence>MRIASQSLQQNMNRTVVIVGRVVSYTGATAVIETCDGGSVTVLLVPGSNVDGEGVIVEVMGVVRSDLSIQEQVSSKFDDPNYDTNAYSRLLEIAEKYPDLL</sequence>
<dbReference type="GO" id="GO:0006298">
    <property type="term" value="P:mismatch repair"/>
    <property type="evidence" value="ECO:0007669"/>
    <property type="project" value="TreeGrafter"/>
</dbReference>
<reference evidence="4 5" key="1">
    <citation type="journal article" date="2019" name="Sci. Rep.">
        <title>Comparative genomics of chytrid fungi reveal insights into the obligate biotrophic and pathogenic lifestyle of Synchytrium endobioticum.</title>
        <authorList>
            <person name="van de Vossenberg B.T.L.H."/>
            <person name="Warris S."/>
            <person name="Nguyen H.D.T."/>
            <person name="van Gent-Pelzer M.P.E."/>
            <person name="Joly D.L."/>
            <person name="van de Geest H.C."/>
            <person name="Bonants P.J.M."/>
            <person name="Smith D.S."/>
            <person name="Levesque C.A."/>
            <person name="van der Lee T.A.J."/>
        </authorList>
    </citation>
    <scope>NUCLEOTIDE SEQUENCE [LARGE SCALE GENOMIC DNA]</scope>
    <source>
        <strain evidence="4 5">CBS 675.73</strain>
    </source>
</reference>
<dbReference type="GO" id="GO:0003697">
    <property type="term" value="F:single-stranded DNA binding"/>
    <property type="evidence" value="ECO:0007669"/>
    <property type="project" value="TreeGrafter"/>
</dbReference>
<name>A0A507FII9_9FUNG</name>
<dbReference type="GO" id="GO:0006260">
    <property type="term" value="P:DNA replication"/>
    <property type="evidence" value="ECO:0007669"/>
    <property type="project" value="InterPro"/>
</dbReference>
<dbReference type="AlphaFoldDB" id="A0A507FII9"/>